<gene>
    <name evidence="2" type="ORF">NDU88_006425</name>
</gene>
<comment type="caution">
    <text evidence="2">The sequence shown here is derived from an EMBL/GenBank/DDBJ whole genome shotgun (WGS) entry which is preliminary data.</text>
</comment>
<feature type="non-terminal residue" evidence="2">
    <location>
        <position position="77"/>
    </location>
</feature>
<feature type="compositionally biased region" description="Polar residues" evidence="1">
    <location>
        <begin position="1"/>
        <end position="10"/>
    </location>
</feature>
<dbReference type="AlphaFoldDB" id="A0AAV7NQ66"/>
<keyword evidence="3" id="KW-1185">Reference proteome</keyword>
<organism evidence="2 3">
    <name type="scientific">Pleurodeles waltl</name>
    <name type="common">Iberian ribbed newt</name>
    <dbReference type="NCBI Taxonomy" id="8319"/>
    <lineage>
        <taxon>Eukaryota</taxon>
        <taxon>Metazoa</taxon>
        <taxon>Chordata</taxon>
        <taxon>Craniata</taxon>
        <taxon>Vertebrata</taxon>
        <taxon>Euteleostomi</taxon>
        <taxon>Amphibia</taxon>
        <taxon>Batrachia</taxon>
        <taxon>Caudata</taxon>
        <taxon>Salamandroidea</taxon>
        <taxon>Salamandridae</taxon>
        <taxon>Pleurodelinae</taxon>
        <taxon>Pleurodeles</taxon>
    </lineage>
</organism>
<feature type="region of interest" description="Disordered" evidence="1">
    <location>
        <begin position="1"/>
        <end position="48"/>
    </location>
</feature>
<evidence type="ECO:0000313" key="3">
    <source>
        <dbReference type="Proteomes" id="UP001066276"/>
    </source>
</evidence>
<reference evidence="2" key="1">
    <citation type="journal article" date="2022" name="bioRxiv">
        <title>Sequencing and chromosome-scale assembly of the giantPleurodeles waltlgenome.</title>
        <authorList>
            <person name="Brown T."/>
            <person name="Elewa A."/>
            <person name="Iarovenko S."/>
            <person name="Subramanian E."/>
            <person name="Araus A.J."/>
            <person name="Petzold A."/>
            <person name="Susuki M."/>
            <person name="Suzuki K.-i.T."/>
            <person name="Hayashi T."/>
            <person name="Toyoda A."/>
            <person name="Oliveira C."/>
            <person name="Osipova E."/>
            <person name="Leigh N.D."/>
            <person name="Simon A."/>
            <person name="Yun M.H."/>
        </authorList>
    </citation>
    <scope>NUCLEOTIDE SEQUENCE</scope>
    <source>
        <strain evidence="2">20211129_DDA</strain>
        <tissue evidence="2">Liver</tissue>
    </source>
</reference>
<evidence type="ECO:0000313" key="2">
    <source>
        <dbReference type="EMBL" id="KAJ1118230.1"/>
    </source>
</evidence>
<feature type="non-terminal residue" evidence="2">
    <location>
        <position position="1"/>
    </location>
</feature>
<protein>
    <submittedName>
        <fullName evidence="2">Uncharacterized protein</fullName>
    </submittedName>
</protein>
<sequence>VISTRGTSSCFPAMNQERRERNRVRHQHQLGSWRMPGGRRATAGGSRTRGCSVRQQHQQLPQLEVQFCRPSFTRRRT</sequence>
<evidence type="ECO:0000256" key="1">
    <source>
        <dbReference type="SAM" id="MobiDB-lite"/>
    </source>
</evidence>
<accession>A0AAV7NQ66</accession>
<dbReference type="EMBL" id="JANPWB010000012">
    <property type="protein sequence ID" value="KAJ1118230.1"/>
    <property type="molecule type" value="Genomic_DNA"/>
</dbReference>
<proteinExistence type="predicted"/>
<dbReference type="Proteomes" id="UP001066276">
    <property type="component" value="Chromosome 8"/>
</dbReference>
<feature type="compositionally biased region" description="Low complexity" evidence="1">
    <location>
        <begin position="38"/>
        <end position="48"/>
    </location>
</feature>
<name>A0AAV7NQ66_PLEWA</name>